<proteinExistence type="predicted"/>
<dbReference type="AlphaFoldDB" id="A0A1L4CYN4"/>
<dbReference type="EMBL" id="CP017834">
    <property type="protein sequence ID" value="APJ03064.1"/>
    <property type="molecule type" value="Genomic_DNA"/>
</dbReference>
<dbReference type="RefSeq" id="WP_148696779.1">
    <property type="nucleotide sequence ID" value="NZ_CP017834.1"/>
</dbReference>
<dbReference type="KEGG" id="saqi:AXG55_03720"/>
<name>A0A1L4CYN4_9BACT</name>
<organism evidence="1 2">
    <name type="scientific">Silvanigrella aquatica</name>
    <dbReference type="NCBI Taxonomy" id="1915309"/>
    <lineage>
        <taxon>Bacteria</taxon>
        <taxon>Pseudomonadati</taxon>
        <taxon>Bdellovibrionota</taxon>
        <taxon>Oligoflexia</taxon>
        <taxon>Silvanigrellales</taxon>
        <taxon>Silvanigrellaceae</taxon>
        <taxon>Silvanigrella</taxon>
    </lineage>
</organism>
<dbReference type="InterPro" id="IPR037257">
    <property type="entry name" value="T2SS_E_N_sf"/>
</dbReference>
<dbReference type="SUPFAM" id="SSF160246">
    <property type="entry name" value="EspE N-terminal domain-like"/>
    <property type="match status" value="1"/>
</dbReference>
<dbReference type="STRING" id="1915309.AXG55_03720"/>
<accession>A0A1L4CYN4</accession>
<dbReference type="Proteomes" id="UP000184731">
    <property type="component" value="Chromosome"/>
</dbReference>
<protein>
    <submittedName>
        <fullName evidence="1">Uncharacterized protein</fullName>
    </submittedName>
</protein>
<sequence length="159" mass="18381">MNTSSIILPHLFEALSYEIKIDRVDWIIVTKFAENWKLSVADALLDLSYIDEATLARCLARSHNLPYIPAAQLKYDFSEVSLENFDDLMSVGAAPLEEYRLAICNPYDDHRGYLDNKFCEREMIVTERSSIIDALRKHGFNEWIDDDDQDDDLNNSLEN</sequence>
<reference evidence="1 2" key="1">
    <citation type="submission" date="2016-10" db="EMBL/GenBank/DDBJ databases">
        <title>Silvanigrella aquatica sp. nov., isolated from a freshwater lake located in the Black Forest, Germany, description of Silvanigrellaceae fam. nov., Silvanigrellales ord. nov., reclassification of the order Bdellovibrionales in the class Oligoflexia, reclassification of the families Bacteriovoracaceae and Halobacteriovoraceae in the new order Bacteriovoracales ord. nov., and reclassification of the family Pseudobacteriovoracaceae in the order Oligoflexiales.</title>
        <authorList>
            <person name="Hahn M.W."/>
            <person name="Schmidt J."/>
            <person name="Koll U."/>
            <person name="Rohde M."/>
            <person name="Verbag S."/>
            <person name="Pitt A."/>
            <person name="Nakai R."/>
            <person name="Naganuma T."/>
            <person name="Lang E."/>
        </authorList>
    </citation>
    <scope>NUCLEOTIDE SEQUENCE [LARGE SCALE GENOMIC DNA]</scope>
    <source>
        <strain evidence="1 2">MWH-Nonnen-W8red</strain>
    </source>
</reference>
<evidence type="ECO:0000313" key="2">
    <source>
        <dbReference type="Proteomes" id="UP000184731"/>
    </source>
</evidence>
<keyword evidence="2" id="KW-1185">Reference proteome</keyword>
<dbReference type="OrthoDB" id="5294018at2"/>
<gene>
    <name evidence="1" type="ORF">AXG55_03720</name>
</gene>
<evidence type="ECO:0000313" key="1">
    <source>
        <dbReference type="EMBL" id="APJ03064.1"/>
    </source>
</evidence>